<dbReference type="EMBL" id="RCZP01000001">
    <property type="protein sequence ID" value="TPG61217.1"/>
    <property type="molecule type" value="Genomic_DNA"/>
</dbReference>
<dbReference type="OrthoDB" id="7027300at2"/>
<evidence type="ECO:0000313" key="2">
    <source>
        <dbReference type="EMBL" id="TPG61217.1"/>
    </source>
</evidence>
<dbReference type="RefSeq" id="WP_140880948.1">
    <property type="nucleotide sequence ID" value="NZ_RCZP01000001.1"/>
</dbReference>
<evidence type="ECO:0000256" key="1">
    <source>
        <dbReference type="SAM" id="Phobius"/>
    </source>
</evidence>
<evidence type="ECO:0000313" key="3">
    <source>
        <dbReference type="Proteomes" id="UP000317078"/>
    </source>
</evidence>
<protein>
    <submittedName>
        <fullName evidence="2">Uncharacterized protein</fullName>
    </submittedName>
</protein>
<dbReference type="AlphaFoldDB" id="A0A502GFY3"/>
<reference evidence="2 3" key="1">
    <citation type="journal article" date="2019" name="Environ. Microbiol.">
        <title>Species interactions and distinct microbial communities in high Arctic permafrost affected cryosols are associated with the CH4 and CO2 gas fluxes.</title>
        <authorList>
            <person name="Altshuler I."/>
            <person name="Hamel J."/>
            <person name="Turney S."/>
            <person name="Magnuson E."/>
            <person name="Levesque R."/>
            <person name="Greer C."/>
            <person name="Whyte L.G."/>
        </authorList>
    </citation>
    <scope>NUCLEOTIDE SEQUENCE [LARGE SCALE GENOMIC DNA]</scope>
    <source>
        <strain evidence="2 3">S9.3B</strain>
    </source>
</reference>
<accession>A0A502GFY3</accession>
<keyword evidence="3" id="KW-1185">Reference proteome</keyword>
<name>A0A502GFY3_9PROT</name>
<keyword evidence="1" id="KW-0812">Transmembrane</keyword>
<proteinExistence type="predicted"/>
<keyword evidence="1" id="KW-0472">Membrane</keyword>
<comment type="caution">
    <text evidence="2">The sequence shown here is derived from an EMBL/GenBank/DDBJ whole genome shotgun (WGS) entry which is preliminary data.</text>
</comment>
<keyword evidence="1" id="KW-1133">Transmembrane helix</keyword>
<feature type="transmembrane region" description="Helical" evidence="1">
    <location>
        <begin position="26"/>
        <end position="44"/>
    </location>
</feature>
<sequence>MQTPPTIARIDAQAGLQRRVWLASRIAWWAMGAALLLAAGGAFGDGPLAEAEAASGDGSVTVRYDRFQRSDAGSPLLIRLAPRPGAAGEARFCLDHAFSRAWQVTEIEPAALREELEAGGTCHVVPLAAAAPAAPVIGIRVHPRRAALRAEGAVYLPGGGAARVAALVWP</sequence>
<gene>
    <name evidence="2" type="ORF">EAH89_01265</name>
</gene>
<organism evidence="2 3">
    <name type="scientific">Muricoccus nepalensis</name>
    <dbReference type="NCBI Taxonomy" id="1854500"/>
    <lineage>
        <taxon>Bacteria</taxon>
        <taxon>Pseudomonadati</taxon>
        <taxon>Pseudomonadota</taxon>
        <taxon>Alphaproteobacteria</taxon>
        <taxon>Acetobacterales</taxon>
        <taxon>Roseomonadaceae</taxon>
        <taxon>Muricoccus</taxon>
    </lineage>
</organism>
<dbReference type="Proteomes" id="UP000317078">
    <property type="component" value="Unassembled WGS sequence"/>
</dbReference>